<keyword evidence="1" id="KW-0812">Transmembrane</keyword>
<dbReference type="EMBL" id="MHIH01000057">
    <property type="protein sequence ID" value="OGY47079.1"/>
    <property type="molecule type" value="Genomic_DNA"/>
</dbReference>
<evidence type="ECO:0000313" key="3">
    <source>
        <dbReference type="Proteomes" id="UP000178747"/>
    </source>
</evidence>
<comment type="caution">
    <text evidence="2">The sequence shown here is derived from an EMBL/GenBank/DDBJ whole genome shotgun (WGS) entry which is preliminary data.</text>
</comment>
<feature type="transmembrane region" description="Helical" evidence="1">
    <location>
        <begin position="282"/>
        <end position="304"/>
    </location>
</feature>
<protein>
    <submittedName>
        <fullName evidence="2">Uncharacterized protein</fullName>
    </submittedName>
</protein>
<name>A0A1G1Y426_9BACT</name>
<keyword evidence="1" id="KW-1133">Transmembrane helix</keyword>
<dbReference type="AlphaFoldDB" id="A0A1G1Y426"/>
<evidence type="ECO:0000313" key="2">
    <source>
        <dbReference type="EMBL" id="OGY47079.1"/>
    </source>
</evidence>
<dbReference type="Proteomes" id="UP000178747">
    <property type="component" value="Unassembled WGS sequence"/>
</dbReference>
<reference evidence="2 3" key="1">
    <citation type="journal article" date="2016" name="Nat. Commun.">
        <title>Thousands of microbial genomes shed light on interconnected biogeochemical processes in an aquifer system.</title>
        <authorList>
            <person name="Anantharaman K."/>
            <person name="Brown C.T."/>
            <person name="Hug L.A."/>
            <person name="Sharon I."/>
            <person name="Castelle C.J."/>
            <person name="Probst A.J."/>
            <person name="Thomas B.C."/>
            <person name="Singh A."/>
            <person name="Wilkins M.J."/>
            <person name="Karaoz U."/>
            <person name="Brodie E.L."/>
            <person name="Williams K.H."/>
            <person name="Hubbard S.S."/>
            <person name="Banfield J.F."/>
        </authorList>
    </citation>
    <scope>NUCLEOTIDE SEQUENCE [LARGE SCALE GENOMIC DNA]</scope>
</reference>
<proteinExistence type="predicted"/>
<organism evidence="2 3">
    <name type="scientific">Candidatus Buchananbacteria bacterium RIFCSPHIGHO2_02_FULL_38_8</name>
    <dbReference type="NCBI Taxonomy" id="1797538"/>
    <lineage>
        <taxon>Bacteria</taxon>
        <taxon>Candidatus Buchananiibacteriota</taxon>
    </lineage>
</organism>
<accession>A0A1G1Y426</accession>
<evidence type="ECO:0000256" key="1">
    <source>
        <dbReference type="SAM" id="Phobius"/>
    </source>
</evidence>
<keyword evidence="1" id="KW-0472">Membrane</keyword>
<gene>
    <name evidence="2" type="ORF">A3J62_00405</name>
</gene>
<sequence length="321" mass="36191">MKKFFLILTISLLFFIITEAKATTIFSPLLEMEIDPGQSQSGVVKVYNETDQDIFLTSSVESFSAGDETGQPIFIPLEERNSYLSWFKVADEEIILRPSQVGIIPFIVTVPAEAVPGGYYAVIFWKNAPGPLAPGSEVSVSSKVGTLIFLKVKGEVFENGEILEFKTQPPQNYFFSLPISFSVRFKNSGNVHLRPVGPIELTNLFGQTEVLAVNELQRNILPNSVRRFEIIWGQTLSGNWLEQFWPGLRQELSQLAFGPYKATLTLSYGVENIQTVSKELKFWLIPYRSLVVFILIIIILAVFIKINKKVKRIKQGEFKKG</sequence>